<feature type="chain" id="PRO_5007286674" description="Evasin" evidence="7">
    <location>
        <begin position="25"/>
        <end position="160"/>
    </location>
</feature>
<dbReference type="GO" id="GO:0019957">
    <property type="term" value="F:C-C chemokine binding"/>
    <property type="evidence" value="ECO:0007669"/>
    <property type="project" value="InterPro"/>
</dbReference>
<evidence type="ECO:0000256" key="3">
    <source>
        <dbReference type="ARBA" id="ARBA00022729"/>
    </source>
</evidence>
<organism evidence="8">
    <name type="scientific">Rhipicephalus appendiculatus</name>
    <name type="common">Brown ear tick</name>
    <dbReference type="NCBI Taxonomy" id="34631"/>
    <lineage>
        <taxon>Eukaryota</taxon>
        <taxon>Metazoa</taxon>
        <taxon>Ecdysozoa</taxon>
        <taxon>Arthropoda</taxon>
        <taxon>Chelicerata</taxon>
        <taxon>Arachnida</taxon>
        <taxon>Acari</taxon>
        <taxon>Parasitiformes</taxon>
        <taxon>Ixodida</taxon>
        <taxon>Ixodoidea</taxon>
        <taxon>Ixodidae</taxon>
        <taxon>Rhipicephalinae</taxon>
        <taxon>Rhipicephalus</taxon>
        <taxon>Rhipicephalus</taxon>
    </lineage>
</organism>
<keyword evidence="3 6" id="KW-0732">Signal</keyword>
<dbReference type="GO" id="GO:0005576">
    <property type="term" value="C:extracellular region"/>
    <property type="evidence" value="ECO:0007669"/>
    <property type="project" value="UniProtKB-SubCell"/>
</dbReference>
<evidence type="ECO:0000256" key="1">
    <source>
        <dbReference type="ARBA" id="ARBA00004613"/>
    </source>
</evidence>
<protein>
    <recommendedName>
        <fullName evidence="6">Evasin</fullName>
    </recommendedName>
</protein>
<evidence type="ECO:0000256" key="7">
    <source>
        <dbReference type="SAM" id="SignalP"/>
    </source>
</evidence>
<sequence length="160" mass="17347">MKCPTHSMRFLAHLLLAAVAISSAVLDEEEVTESYEYDFTTPDLDAYTPRKDVKRPTLDLSDISGEYATEFCMVDGLGTPYGAIAVNCTKSCVNVEGDTSLKPLKNGTSCIVISNEEFTDMSAHSNISCLLGACIGDNCVGDHNCTWCIKYPKGSIMDPD</sequence>
<comment type="function">
    <text evidence="6">Salivary chemokine-binding protein which binds to host chemokines.</text>
</comment>
<dbReference type="Pfam" id="PF19429">
    <property type="entry name" value="EVA_Class_A"/>
    <property type="match status" value="1"/>
</dbReference>
<feature type="signal peptide" evidence="7">
    <location>
        <begin position="1"/>
        <end position="24"/>
    </location>
</feature>
<keyword evidence="2 6" id="KW-0964">Secreted</keyword>
<reference evidence="8" key="1">
    <citation type="journal article" date="2016" name="Ticks Tick Borne Dis.">
        <title>De novo assembly and annotation of the salivary gland transcriptome of Rhipicephalus appendiculatus male and female ticks during blood feeding.</title>
        <authorList>
            <person name="de Castro M.H."/>
            <person name="de Klerk D."/>
            <person name="Pienaar R."/>
            <person name="Latif A.A."/>
            <person name="Rees D.J."/>
            <person name="Mans B.J."/>
        </authorList>
    </citation>
    <scope>NUCLEOTIDE SEQUENCE</scope>
    <source>
        <tissue evidence="8">Salivary glands</tissue>
    </source>
</reference>
<evidence type="ECO:0000256" key="5">
    <source>
        <dbReference type="ARBA" id="ARBA00023180"/>
    </source>
</evidence>
<accession>A0A131Z4E9</accession>
<proteinExistence type="predicted"/>
<evidence type="ECO:0000256" key="6">
    <source>
        <dbReference type="RuleBase" id="RU369006"/>
    </source>
</evidence>
<comment type="subcellular location">
    <subcellularLocation>
        <location evidence="1 6">Secreted</location>
    </subcellularLocation>
</comment>
<dbReference type="AlphaFoldDB" id="A0A131Z4E9"/>
<evidence type="ECO:0000256" key="4">
    <source>
        <dbReference type="ARBA" id="ARBA00023157"/>
    </source>
</evidence>
<keyword evidence="5 6" id="KW-0325">Glycoprotein</keyword>
<dbReference type="InterPro" id="IPR045797">
    <property type="entry name" value="EVA_Class_A"/>
</dbReference>
<dbReference type="EMBL" id="GEDV01002284">
    <property type="protein sequence ID" value="JAP86273.1"/>
    <property type="molecule type" value="Transcribed_RNA"/>
</dbReference>
<evidence type="ECO:0000256" key="2">
    <source>
        <dbReference type="ARBA" id="ARBA00022525"/>
    </source>
</evidence>
<name>A0A131Z4E9_RHIAP</name>
<keyword evidence="4 6" id="KW-1015">Disulfide bond</keyword>
<evidence type="ECO:0000313" key="8">
    <source>
        <dbReference type="EMBL" id="JAP86273.1"/>
    </source>
</evidence>
<dbReference type="Gene3D" id="2.30.130.100">
    <property type="match status" value="1"/>
</dbReference>